<dbReference type="GO" id="GO:1901135">
    <property type="term" value="P:carbohydrate derivative metabolic process"/>
    <property type="evidence" value="ECO:0007669"/>
    <property type="project" value="InterPro"/>
</dbReference>
<dbReference type="GO" id="GO:0097367">
    <property type="term" value="F:carbohydrate derivative binding"/>
    <property type="evidence" value="ECO:0007669"/>
    <property type="project" value="InterPro"/>
</dbReference>
<dbReference type="InterPro" id="IPR009057">
    <property type="entry name" value="Homeodomain-like_sf"/>
</dbReference>
<organism evidence="6 7">
    <name type="scientific">Microbacterium allomyrinae</name>
    <dbReference type="NCBI Taxonomy" id="2830666"/>
    <lineage>
        <taxon>Bacteria</taxon>
        <taxon>Bacillati</taxon>
        <taxon>Actinomycetota</taxon>
        <taxon>Actinomycetes</taxon>
        <taxon>Micrococcales</taxon>
        <taxon>Microbacteriaceae</taxon>
        <taxon>Microbacterium</taxon>
    </lineage>
</organism>
<feature type="domain" description="SIS" evidence="5">
    <location>
        <begin position="140"/>
        <end position="285"/>
    </location>
</feature>
<dbReference type="InterPro" id="IPR035472">
    <property type="entry name" value="RpiR-like_SIS"/>
</dbReference>
<evidence type="ECO:0000313" key="6">
    <source>
        <dbReference type="EMBL" id="MCC2032635.1"/>
    </source>
</evidence>
<dbReference type="CDD" id="cd05013">
    <property type="entry name" value="SIS_RpiR"/>
    <property type="match status" value="1"/>
</dbReference>
<dbReference type="PANTHER" id="PTHR30514">
    <property type="entry name" value="GLUCOKINASE"/>
    <property type="match status" value="1"/>
</dbReference>
<evidence type="ECO:0000259" key="4">
    <source>
        <dbReference type="PROSITE" id="PS51071"/>
    </source>
</evidence>
<dbReference type="SUPFAM" id="SSF53697">
    <property type="entry name" value="SIS domain"/>
    <property type="match status" value="1"/>
</dbReference>
<dbReference type="InterPro" id="IPR000281">
    <property type="entry name" value="HTH_RpiR"/>
</dbReference>
<evidence type="ECO:0000256" key="1">
    <source>
        <dbReference type="ARBA" id="ARBA00023015"/>
    </source>
</evidence>
<accession>A0A9X1LV77</accession>
<dbReference type="Gene3D" id="3.40.50.10490">
    <property type="entry name" value="Glucose-6-phosphate isomerase like protein, domain 1"/>
    <property type="match status" value="1"/>
</dbReference>
<dbReference type="RefSeq" id="WP_229384604.1">
    <property type="nucleotide sequence ID" value="NZ_JAGTTN010000003.1"/>
</dbReference>
<dbReference type="InterPro" id="IPR047640">
    <property type="entry name" value="RpiR-like"/>
</dbReference>
<sequence length="301" mass="32899">MTTRRQAADQLVDGPQTFADLVELMRHRRLTPSQQRIAAYVLADPEGVAFMTISELASVTNVNEATVVRFATAMGVSGYPGLVRLCRQQLRDEAQLLRRFDSGAALRQPKDANLPAVLQLEQANLARTFARIDGDTFEGARDALATAPRVHVLGLRKCHSVAYLAAYLLGLVRADVMLISPGTGMLVEQLGRIRPGDAMLAVSVHRYSRDTVLGVRHAREVGATCISLTDNASSPLALSSEHTFLVDGSSQSMLRSMTAFTALVQALALEVGRSLGTEARQHLEQEEQLLQQLGVYYQDRE</sequence>
<dbReference type="PANTHER" id="PTHR30514:SF18">
    <property type="entry name" value="RPIR-FAMILY TRANSCRIPTIONAL REGULATOR"/>
    <property type="match status" value="1"/>
</dbReference>
<evidence type="ECO:0000313" key="7">
    <source>
        <dbReference type="Proteomes" id="UP001139354"/>
    </source>
</evidence>
<keyword evidence="2" id="KW-0238">DNA-binding</keyword>
<dbReference type="GO" id="GO:0003700">
    <property type="term" value="F:DNA-binding transcription factor activity"/>
    <property type="evidence" value="ECO:0007669"/>
    <property type="project" value="InterPro"/>
</dbReference>
<dbReference type="GO" id="GO:0003677">
    <property type="term" value="F:DNA binding"/>
    <property type="evidence" value="ECO:0007669"/>
    <property type="project" value="UniProtKB-KW"/>
</dbReference>
<reference evidence="6" key="1">
    <citation type="submission" date="2021-04" db="EMBL/GenBank/DDBJ databases">
        <title>Microbacterium tenobrionis sp. nov. and Microbacterium allomyrinae sp. nov., isolated from larvae of Tenobrio molitor and Allomyrina dichotoma, respectively.</title>
        <authorList>
            <person name="Lee S.D."/>
        </authorList>
    </citation>
    <scope>NUCLEOTIDE SEQUENCE</scope>
    <source>
        <strain evidence="6">BWT-G7</strain>
    </source>
</reference>
<dbReference type="InterPro" id="IPR001347">
    <property type="entry name" value="SIS_dom"/>
</dbReference>
<dbReference type="Proteomes" id="UP001139354">
    <property type="component" value="Unassembled WGS sequence"/>
</dbReference>
<dbReference type="PROSITE" id="PS51464">
    <property type="entry name" value="SIS"/>
    <property type="match status" value="1"/>
</dbReference>
<dbReference type="SUPFAM" id="SSF46689">
    <property type="entry name" value="Homeodomain-like"/>
    <property type="match status" value="1"/>
</dbReference>
<dbReference type="Pfam" id="PF01380">
    <property type="entry name" value="SIS"/>
    <property type="match status" value="1"/>
</dbReference>
<evidence type="ECO:0000256" key="3">
    <source>
        <dbReference type="ARBA" id="ARBA00023163"/>
    </source>
</evidence>
<protein>
    <submittedName>
        <fullName evidence="6">MurR/RpiR family transcriptional regulator</fullName>
    </submittedName>
</protein>
<feature type="domain" description="HTH rpiR-type" evidence="4">
    <location>
        <begin position="17"/>
        <end position="93"/>
    </location>
</feature>
<dbReference type="InterPro" id="IPR036388">
    <property type="entry name" value="WH-like_DNA-bd_sf"/>
</dbReference>
<dbReference type="EMBL" id="JAGTTN010000003">
    <property type="protein sequence ID" value="MCC2032635.1"/>
    <property type="molecule type" value="Genomic_DNA"/>
</dbReference>
<dbReference type="Pfam" id="PF01418">
    <property type="entry name" value="HTH_6"/>
    <property type="match status" value="1"/>
</dbReference>
<keyword evidence="1" id="KW-0805">Transcription regulation</keyword>
<dbReference type="InterPro" id="IPR046348">
    <property type="entry name" value="SIS_dom_sf"/>
</dbReference>
<evidence type="ECO:0000259" key="5">
    <source>
        <dbReference type="PROSITE" id="PS51464"/>
    </source>
</evidence>
<proteinExistence type="predicted"/>
<dbReference type="PROSITE" id="PS51071">
    <property type="entry name" value="HTH_RPIR"/>
    <property type="match status" value="1"/>
</dbReference>
<keyword evidence="3" id="KW-0804">Transcription</keyword>
<gene>
    <name evidence="6" type="ORF">KEC57_10640</name>
</gene>
<keyword evidence="7" id="KW-1185">Reference proteome</keyword>
<evidence type="ECO:0000256" key="2">
    <source>
        <dbReference type="ARBA" id="ARBA00023125"/>
    </source>
</evidence>
<name>A0A9X1LV77_9MICO</name>
<comment type="caution">
    <text evidence="6">The sequence shown here is derived from an EMBL/GenBank/DDBJ whole genome shotgun (WGS) entry which is preliminary data.</text>
</comment>
<dbReference type="AlphaFoldDB" id="A0A9X1LV77"/>
<dbReference type="Gene3D" id="1.10.10.10">
    <property type="entry name" value="Winged helix-like DNA-binding domain superfamily/Winged helix DNA-binding domain"/>
    <property type="match status" value="1"/>
</dbReference>